<dbReference type="EMBL" id="QYUR01000003">
    <property type="protein sequence ID" value="RJG10921.1"/>
    <property type="molecule type" value="Genomic_DNA"/>
</dbReference>
<comment type="caution">
    <text evidence="2">The sequence shown here is derived from an EMBL/GenBank/DDBJ whole genome shotgun (WGS) entry which is preliminary data.</text>
</comment>
<feature type="transmembrane region" description="Helical" evidence="1">
    <location>
        <begin position="62"/>
        <end position="79"/>
    </location>
</feature>
<keyword evidence="1" id="KW-0812">Transmembrane</keyword>
<dbReference type="RefSeq" id="WP_119955053.1">
    <property type="nucleotide sequence ID" value="NZ_QYUR01000003.1"/>
</dbReference>
<keyword evidence="1" id="KW-1133">Transmembrane helix</keyword>
<sequence length="80" mass="8628">MAGFKTGGFVTKGSPEHQRMLETAHFPPLRGIDDGQMSLDDMRAGIQYALKAEADRRLQNKLMAIVALIGSAAMLAIALL</sequence>
<evidence type="ECO:0000313" key="3">
    <source>
        <dbReference type="Proteomes" id="UP000284021"/>
    </source>
</evidence>
<name>A0A418XEF7_9PSED</name>
<protein>
    <submittedName>
        <fullName evidence="2">Uncharacterized protein</fullName>
    </submittedName>
</protein>
<keyword evidence="1" id="KW-0472">Membrane</keyword>
<evidence type="ECO:0000313" key="2">
    <source>
        <dbReference type="EMBL" id="RJG10921.1"/>
    </source>
</evidence>
<reference evidence="2 3" key="1">
    <citation type="submission" date="2018-09" db="EMBL/GenBank/DDBJ databases">
        <authorList>
            <person name="Zhu H."/>
        </authorList>
    </citation>
    <scope>NUCLEOTIDE SEQUENCE [LARGE SCALE GENOMIC DNA]</scope>
    <source>
        <strain evidence="2 3">K1S02-6</strain>
    </source>
</reference>
<accession>A0A418XEF7</accession>
<gene>
    <name evidence="2" type="ORF">D3879_14675</name>
</gene>
<keyword evidence="3" id="KW-1185">Reference proteome</keyword>
<evidence type="ECO:0000256" key="1">
    <source>
        <dbReference type="SAM" id="Phobius"/>
    </source>
</evidence>
<dbReference type="AlphaFoldDB" id="A0A418XEF7"/>
<organism evidence="2 3">
    <name type="scientific">Pseudomonas cavernicola</name>
    <dbReference type="NCBI Taxonomy" id="2320866"/>
    <lineage>
        <taxon>Bacteria</taxon>
        <taxon>Pseudomonadati</taxon>
        <taxon>Pseudomonadota</taxon>
        <taxon>Gammaproteobacteria</taxon>
        <taxon>Pseudomonadales</taxon>
        <taxon>Pseudomonadaceae</taxon>
        <taxon>Pseudomonas</taxon>
    </lineage>
</organism>
<proteinExistence type="predicted"/>
<dbReference type="Proteomes" id="UP000284021">
    <property type="component" value="Unassembled WGS sequence"/>
</dbReference>